<accession>A0A1Q8V930</accession>
<name>A0A1Q8V930_9ACTO</name>
<evidence type="ECO:0000256" key="1">
    <source>
        <dbReference type="SAM" id="MobiDB-lite"/>
    </source>
</evidence>
<protein>
    <submittedName>
        <fullName evidence="2">Uncharacterized protein</fullName>
    </submittedName>
</protein>
<feature type="compositionally biased region" description="Low complexity" evidence="1">
    <location>
        <begin position="60"/>
        <end position="73"/>
    </location>
</feature>
<proteinExistence type="predicted"/>
<sequence>MRRRKVHRQHCCQSFFLTICIRIHQGKCECECKRECEQLVYSYSYSYPFALISRPQQPTGRDPGADGDQAAGGYRLNSRDTGLLGH</sequence>
<dbReference type="RefSeq" id="WP_075376654.1">
    <property type="nucleotide sequence ID" value="NZ_MSKJ01000013.1"/>
</dbReference>
<evidence type="ECO:0000313" key="3">
    <source>
        <dbReference type="Proteomes" id="UP000186857"/>
    </source>
</evidence>
<dbReference type="Proteomes" id="UP000186857">
    <property type="component" value="Unassembled WGS sequence"/>
</dbReference>
<dbReference type="AlphaFoldDB" id="A0A1Q8V930"/>
<organism evidence="2 3">
    <name type="scientific">Actinomyces oris</name>
    <dbReference type="NCBI Taxonomy" id="544580"/>
    <lineage>
        <taxon>Bacteria</taxon>
        <taxon>Bacillati</taxon>
        <taxon>Actinomycetota</taxon>
        <taxon>Actinomycetes</taxon>
        <taxon>Actinomycetales</taxon>
        <taxon>Actinomycetaceae</taxon>
        <taxon>Actinomyces</taxon>
    </lineage>
</organism>
<evidence type="ECO:0000313" key="2">
    <source>
        <dbReference type="EMBL" id="OLO44587.1"/>
    </source>
</evidence>
<reference evidence="2 3" key="1">
    <citation type="submission" date="2016-12" db="EMBL/GenBank/DDBJ databases">
        <title>Genomic Comparison of strains in the 'Actinomyces naeslundii' Group.</title>
        <authorList>
            <person name="Mughal S.R."/>
            <person name="Do T."/>
            <person name="Gilbert S.C."/>
            <person name="Witherden E.A."/>
            <person name="Didelot X."/>
            <person name="Beighton D."/>
        </authorList>
    </citation>
    <scope>NUCLEOTIDE SEQUENCE [LARGE SCALE GENOMIC DNA]</scope>
    <source>
        <strain evidence="2 3">CCUG 33920</strain>
    </source>
</reference>
<dbReference type="EMBL" id="MSKJ01000013">
    <property type="protein sequence ID" value="OLO44587.1"/>
    <property type="molecule type" value="Genomic_DNA"/>
</dbReference>
<feature type="region of interest" description="Disordered" evidence="1">
    <location>
        <begin position="54"/>
        <end position="86"/>
    </location>
</feature>
<gene>
    <name evidence="2" type="ORF">BKH29_05930</name>
</gene>
<comment type="caution">
    <text evidence="2">The sequence shown here is derived from an EMBL/GenBank/DDBJ whole genome shotgun (WGS) entry which is preliminary data.</text>
</comment>